<dbReference type="EMBL" id="CM042888">
    <property type="protein sequence ID" value="KAI4326390.1"/>
    <property type="molecule type" value="Genomic_DNA"/>
</dbReference>
<protein>
    <submittedName>
        <fullName evidence="1">Uncharacterized protein</fullName>
    </submittedName>
</protein>
<accession>A0ACB9MV64</accession>
<sequence length="140" mass="15445">MTTTTPPPTEGCSFPLIINDHSSMRKWSRTVCHRQGLTLLLVPTMVTSTEDLSTYPRDFLGDLEKFRVLGCVNAVFCPRDLYDYGDAGVVGLGGMKAGLWQGRAWRRGSVGTRSGRTLRVQYEGLSAVEGHSDDGSRSRF</sequence>
<reference evidence="2" key="1">
    <citation type="journal article" date="2023" name="Front. Plant Sci.">
        <title>Chromosomal-level genome assembly of Melastoma candidum provides insights into trichome evolution.</title>
        <authorList>
            <person name="Zhong Y."/>
            <person name="Wu W."/>
            <person name="Sun C."/>
            <person name="Zou P."/>
            <person name="Liu Y."/>
            <person name="Dai S."/>
            <person name="Zhou R."/>
        </authorList>
    </citation>
    <scope>NUCLEOTIDE SEQUENCE [LARGE SCALE GENOMIC DNA]</scope>
</reference>
<organism evidence="1 2">
    <name type="scientific">Melastoma candidum</name>
    <dbReference type="NCBI Taxonomy" id="119954"/>
    <lineage>
        <taxon>Eukaryota</taxon>
        <taxon>Viridiplantae</taxon>
        <taxon>Streptophyta</taxon>
        <taxon>Embryophyta</taxon>
        <taxon>Tracheophyta</taxon>
        <taxon>Spermatophyta</taxon>
        <taxon>Magnoliopsida</taxon>
        <taxon>eudicotyledons</taxon>
        <taxon>Gunneridae</taxon>
        <taxon>Pentapetalae</taxon>
        <taxon>rosids</taxon>
        <taxon>malvids</taxon>
        <taxon>Myrtales</taxon>
        <taxon>Melastomataceae</taxon>
        <taxon>Melastomatoideae</taxon>
        <taxon>Melastomateae</taxon>
        <taxon>Melastoma</taxon>
    </lineage>
</organism>
<evidence type="ECO:0000313" key="2">
    <source>
        <dbReference type="Proteomes" id="UP001057402"/>
    </source>
</evidence>
<name>A0ACB9MV64_9MYRT</name>
<keyword evidence="2" id="KW-1185">Reference proteome</keyword>
<comment type="caution">
    <text evidence="1">The sequence shown here is derived from an EMBL/GenBank/DDBJ whole genome shotgun (WGS) entry which is preliminary data.</text>
</comment>
<proteinExistence type="predicted"/>
<gene>
    <name evidence="1" type="ORF">MLD38_031711</name>
</gene>
<dbReference type="Proteomes" id="UP001057402">
    <property type="component" value="Chromosome 9"/>
</dbReference>
<evidence type="ECO:0000313" key="1">
    <source>
        <dbReference type="EMBL" id="KAI4326390.1"/>
    </source>
</evidence>